<dbReference type="OrthoDB" id="2444617at2759"/>
<organism evidence="2 3">
    <name type="scientific">Dissophora globulifera</name>
    <dbReference type="NCBI Taxonomy" id="979702"/>
    <lineage>
        <taxon>Eukaryota</taxon>
        <taxon>Fungi</taxon>
        <taxon>Fungi incertae sedis</taxon>
        <taxon>Mucoromycota</taxon>
        <taxon>Mortierellomycotina</taxon>
        <taxon>Mortierellomycetes</taxon>
        <taxon>Mortierellales</taxon>
        <taxon>Mortierellaceae</taxon>
        <taxon>Dissophora</taxon>
    </lineage>
</organism>
<dbReference type="PANTHER" id="PTHR47679">
    <property type="entry name" value="PROTEIN TORNADO 1"/>
    <property type="match status" value="1"/>
</dbReference>
<dbReference type="Proteomes" id="UP000738325">
    <property type="component" value="Unassembled WGS sequence"/>
</dbReference>
<comment type="caution">
    <text evidence="2">The sequence shown here is derived from an EMBL/GenBank/DDBJ whole genome shotgun (WGS) entry which is preliminary data.</text>
</comment>
<feature type="coiled-coil region" evidence="1">
    <location>
        <begin position="252"/>
        <end position="311"/>
    </location>
</feature>
<evidence type="ECO:0000256" key="1">
    <source>
        <dbReference type="SAM" id="Coils"/>
    </source>
</evidence>
<dbReference type="PANTHER" id="PTHR47679:SF2">
    <property type="entry name" value="C-TERMINAL OF ROC (COR) DOMAIN-CONTAINING PROTEIN"/>
    <property type="match status" value="1"/>
</dbReference>
<keyword evidence="1" id="KW-0175">Coiled coil</keyword>
<evidence type="ECO:0000313" key="2">
    <source>
        <dbReference type="EMBL" id="KAG0330565.1"/>
    </source>
</evidence>
<accession>A0A9P6V0W2</accession>
<sequence length="956" mass="109076">MDYTNTTDPPPRQLFQASTSPYSMPLSEFASIVAHFDNKSGQHIVLWRAILQVFNNAIYIDNGGEVVSFLVDEDFNEILPERILYHPGVTLKVIVAPQPKDYTSTPPPAFRADTDLGPTLDPIYGWSSSNVASSQINPGFPRIVIAETQDKPSPLARGDFSSGVDIRHQVPSPAHILFAAQVSSTEANLVGSCFLKQEKQPYHQSFSKKDLCLQDLAAGQMQVANLIDNHFKKVLVKLDKTETLSEQSQELQQHMNNELHQTRRELHQTRKELRIAQNKLEQIKSEQQDMHKELMEKQQQLNESQQQAMDRLALIQNRVHAVITQTYELHEYSIPRLFIILPKERRKRDKFSKPFSKMFRLYFLCECGAHTKTEGSKISHQIHLAKHDGYDIEKPDEFIEKYGSYVLTILQMVKYGFIAAGVALPALGHIKIIEGIDAIRRKLDIPKATIGSLIDESISFISEQTANTADRINLALDGMELDKQEVLEGANLRQLKSYLKVNDASRVLGNMYRIVTMEGHVKWVCMDHYNDIHELSAIKGLREIVQAMGGNFVVEEGSITVKTDSSIQAEQFYAALVKARCAQLLNIELNWEVTQEDLQALATAATKARVINFRLSGCLSRDLVGVPINRTLFQPVLELMSNGVIQTVAFSDIYNRDLRYGDAPSMRDAPGLRELTITDVRFFELQSFAKVLEHCQSLTRLRMRSDVVHEVFDLIRRDKSLLPQLSILELEQSEEYCYLDLSTFHLIIHFSEGRIESVEVAQFAISYFVNEMTRKFLLGGHLSKMSILFYGDETDEERYMDIIRHNPMLTKLDCHALGKHVEIIDWTVAARRDVLASRLPAPMLTFEGVSTNYECEQDDEYHMCYSLEFEANSSTFDISSDIAPQKSIQEDLLRFCRIYGWSITEWYSILLLTDADASLPLKWMKIIDIIEHPQDVSTRFVQLKQRAPEAQLFVEL</sequence>
<protein>
    <submittedName>
        <fullName evidence="2">Uncharacterized protein</fullName>
    </submittedName>
</protein>
<evidence type="ECO:0000313" key="3">
    <source>
        <dbReference type="Proteomes" id="UP000738325"/>
    </source>
</evidence>
<dbReference type="EMBL" id="JAAAIP010000001">
    <property type="protein sequence ID" value="KAG0330565.1"/>
    <property type="molecule type" value="Genomic_DNA"/>
</dbReference>
<proteinExistence type="predicted"/>
<name>A0A9P6V0W2_9FUNG</name>
<dbReference type="AlphaFoldDB" id="A0A9P6V0W2"/>
<keyword evidence="3" id="KW-1185">Reference proteome</keyword>
<reference evidence="2" key="1">
    <citation type="journal article" date="2020" name="Fungal Divers.">
        <title>Resolving the Mortierellaceae phylogeny through synthesis of multi-gene phylogenetics and phylogenomics.</title>
        <authorList>
            <person name="Vandepol N."/>
            <person name="Liber J."/>
            <person name="Desiro A."/>
            <person name="Na H."/>
            <person name="Kennedy M."/>
            <person name="Barry K."/>
            <person name="Grigoriev I.V."/>
            <person name="Miller A.N."/>
            <person name="O'Donnell K."/>
            <person name="Stajich J.E."/>
            <person name="Bonito G."/>
        </authorList>
    </citation>
    <scope>NUCLEOTIDE SEQUENCE</scope>
    <source>
        <strain evidence="2">REB-010B</strain>
    </source>
</reference>
<gene>
    <name evidence="2" type="ORF">BGZ99_000036</name>
</gene>